<dbReference type="Pfam" id="PF08376">
    <property type="entry name" value="NIT"/>
    <property type="match status" value="1"/>
</dbReference>
<dbReference type="PANTHER" id="PTHR45436">
    <property type="entry name" value="SENSOR HISTIDINE KINASE YKOH"/>
    <property type="match status" value="1"/>
</dbReference>
<dbReference type="Pfam" id="PF02518">
    <property type="entry name" value="HATPase_c"/>
    <property type="match status" value="1"/>
</dbReference>
<dbReference type="InterPro" id="IPR050428">
    <property type="entry name" value="TCS_sensor_his_kinase"/>
</dbReference>
<dbReference type="InterPro" id="IPR003594">
    <property type="entry name" value="HATPase_dom"/>
</dbReference>
<comment type="catalytic activity">
    <reaction evidence="1">
        <text>ATP + protein L-histidine = ADP + protein N-phospho-L-histidine.</text>
        <dbReference type="EC" id="2.7.13.3"/>
    </reaction>
</comment>
<accession>A0A917VJU8</accession>
<dbReference type="GO" id="GO:0005886">
    <property type="term" value="C:plasma membrane"/>
    <property type="evidence" value="ECO:0007669"/>
    <property type="project" value="TreeGrafter"/>
</dbReference>
<feature type="compositionally biased region" description="Low complexity" evidence="8">
    <location>
        <begin position="699"/>
        <end position="712"/>
    </location>
</feature>
<dbReference type="PANTHER" id="PTHR45436:SF5">
    <property type="entry name" value="SENSOR HISTIDINE KINASE TRCS"/>
    <property type="match status" value="1"/>
</dbReference>
<evidence type="ECO:0000256" key="6">
    <source>
        <dbReference type="ARBA" id="ARBA00022777"/>
    </source>
</evidence>
<feature type="region of interest" description="Disordered" evidence="8">
    <location>
        <begin position="649"/>
        <end position="673"/>
    </location>
</feature>
<keyword evidence="5 9" id="KW-0812">Transmembrane</keyword>
<keyword evidence="4" id="KW-0808">Transferase</keyword>
<keyword evidence="6 11" id="KW-0418">Kinase</keyword>
<evidence type="ECO:0000256" key="5">
    <source>
        <dbReference type="ARBA" id="ARBA00022692"/>
    </source>
</evidence>
<evidence type="ECO:0000313" key="11">
    <source>
        <dbReference type="EMBL" id="GGK91456.1"/>
    </source>
</evidence>
<keyword evidence="9" id="KW-0472">Membrane</keyword>
<keyword evidence="3" id="KW-0597">Phosphoprotein</keyword>
<evidence type="ECO:0000256" key="4">
    <source>
        <dbReference type="ARBA" id="ARBA00022679"/>
    </source>
</evidence>
<evidence type="ECO:0000256" key="1">
    <source>
        <dbReference type="ARBA" id="ARBA00000085"/>
    </source>
</evidence>
<dbReference type="Proteomes" id="UP000638263">
    <property type="component" value="Unassembled WGS sequence"/>
</dbReference>
<dbReference type="InterPro" id="IPR013587">
    <property type="entry name" value="Nitrate/nitrite_sensing"/>
</dbReference>
<dbReference type="AlphaFoldDB" id="A0A917VJU8"/>
<dbReference type="GO" id="GO:0004673">
    <property type="term" value="F:protein histidine kinase activity"/>
    <property type="evidence" value="ECO:0007669"/>
    <property type="project" value="UniProtKB-EC"/>
</dbReference>
<dbReference type="EMBL" id="BMMH01000001">
    <property type="protein sequence ID" value="GGK91456.1"/>
    <property type="molecule type" value="Genomic_DNA"/>
</dbReference>
<evidence type="ECO:0000256" key="9">
    <source>
        <dbReference type="SAM" id="Phobius"/>
    </source>
</evidence>
<keyword evidence="7 9" id="KW-1133">Transmembrane helix</keyword>
<feature type="transmembrane region" description="Helical" evidence="9">
    <location>
        <begin position="325"/>
        <end position="346"/>
    </location>
</feature>
<dbReference type="InterPro" id="IPR036890">
    <property type="entry name" value="HATPase_C_sf"/>
</dbReference>
<proteinExistence type="predicted"/>
<dbReference type="CDD" id="cd00075">
    <property type="entry name" value="HATPase"/>
    <property type="match status" value="1"/>
</dbReference>
<evidence type="ECO:0000256" key="3">
    <source>
        <dbReference type="ARBA" id="ARBA00022553"/>
    </source>
</evidence>
<dbReference type="EC" id="2.7.13.3" evidence="2"/>
<evidence type="ECO:0000313" key="12">
    <source>
        <dbReference type="Proteomes" id="UP000638263"/>
    </source>
</evidence>
<keyword evidence="12" id="KW-1185">Reference proteome</keyword>
<sequence>MNGYFVAMFRARLGVRARILAIALIPSLTLLVAGVGATGYLIDQGQHNRQVTEALREVSGPTRDVYEVVQSERRLTLAHLAGDPTAAAALAAVRPNTEQALRDLVTEAERLRELQPEEITDDVGSFTTLTQQLGNIRGVVDTRAVPTGDAYTFYVRVLDALSTGAHLSHTFEQNPEAVSQLALVARIMHALEASSRSHALAGAALRTGNPVALPEEYIQQTGFYHTESALLATQLEPEIGERLRTLLESPEWRLLDRTENTLIARSVPGADAGAHSAALSPGQLTTWQAAADHVNQEMLNLWDDQNQLMQQLSLDAAARTTNQSLLIGLAVLVVSAAVFGVSLVLANRFIHRLVRLRDHTLALADERLPDMLERLRAGEDIDETEAAAKLDFGRDELGAVATAFEHAHAVAVNAAITEARTQEGVKAIFLNIAHRSQIVVHKQLEILDDAERREEDPAMLDILFKLDHLATRERRNAENLTILGGGKPGRQWRAPVPLVDLVRSAVGETQDYTRVRLARLPELRIAGNAVGDLIHLLAELVDNATSFSPPQSRVQVTGSVIGKGVAVEITDQGMGIPEDNRDRLNELLENPPNFEVASLQKDSRLGIFVVAQLAARHGVSVRLWESEYGGVRAVVIVPGTLLTDPAEETAPLAGLPRPTPNGLDSGPENHTEPLPEASAIATLLADRPRESDPADEPADTAPAGAPDTGPGTRPEAAQTTAEPAVLPDGRPALPRRSRQAKVAPRPEVSDAAGTSTMRPRSAEQARDLMAAIENGTRQGRKPSPAAESGAGNPASDGASPDEQEG</sequence>
<evidence type="ECO:0000256" key="2">
    <source>
        <dbReference type="ARBA" id="ARBA00012438"/>
    </source>
</evidence>
<evidence type="ECO:0000256" key="8">
    <source>
        <dbReference type="SAM" id="MobiDB-lite"/>
    </source>
</evidence>
<gene>
    <name evidence="11" type="ORF">GCM10011588_02210</name>
</gene>
<dbReference type="SUPFAM" id="SSF55874">
    <property type="entry name" value="ATPase domain of HSP90 chaperone/DNA topoisomerase II/histidine kinase"/>
    <property type="match status" value="1"/>
</dbReference>
<feature type="domain" description="Histidine kinase" evidence="10">
    <location>
        <begin position="533"/>
        <end position="641"/>
    </location>
</feature>
<evidence type="ECO:0000259" key="10">
    <source>
        <dbReference type="PROSITE" id="PS50109"/>
    </source>
</evidence>
<dbReference type="Gene3D" id="3.30.565.10">
    <property type="entry name" value="Histidine kinase-like ATPase, C-terminal domain"/>
    <property type="match status" value="1"/>
</dbReference>
<comment type="caution">
    <text evidence="11">The sequence shown here is derived from an EMBL/GenBank/DDBJ whole genome shotgun (WGS) entry which is preliminary data.</text>
</comment>
<feature type="region of interest" description="Disordered" evidence="8">
    <location>
        <begin position="687"/>
        <end position="805"/>
    </location>
</feature>
<reference evidence="11" key="2">
    <citation type="submission" date="2020-09" db="EMBL/GenBank/DDBJ databases">
        <authorList>
            <person name="Sun Q."/>
            <person name="Zhou Y."/>
        </authorList>
    </citation>
    <scope>NUCLEOTIDE SEQUENCE</scope>
    <source>
        <strain evidence="11">CGMCC 4.3508</strain>
    </source>
</reference>
<dbReference type="InterPro" id="IPR005467">
    <property type="entry name" value="His_kinase_dom"/>
</dbReference>
<dbReference type="SMART" id="SM00387">
    <property type="entry name" value="HATPase_c"/>
    <property type="match status" value="1"/>
</dbReference>
<reference evidence="11" key="1">
    <citation type="journal article" date="2014" name="Int. J. Syst. Evol. Microbiol.">
        <title>Complete genome sequence of Corynebacterium casei LMG S-19264T (=DSM 44701T), isolated from a smear-ripened cheese.</title>
        <authorList>
            <consortium name="US DOE Joint Genome Institute (JGI-PGF)"/>
            <person name="Walter F."/>
            <person name="Albersmeier A."/>
            <person name="Kalinowski J."/>
            <person name="Ruckert C."/>
        </authorList>
    </citation>
    <scope>NUCLEOTIDE SEQUENCE</scope>
    <source>
        <strain evidence="11">CGMCC 4.3508</strain>
    </source>
</reference>
<name>A0A917VJU8_9NOCA</name>
<dbReference type="PROSITE" id="PS50109">
    <property type="entry name" value="HIS_KIN"/>
    <property type="match status" value="1"/>
</dbReference>
<evidence type="ECO:0000256" key="7">
    <source>
        <dbReference type="ARBA" id="ARBA00022989"/>
    </source>
</evidence>
<dbReference type="GO" id="GO:0000160">
    <property type="term" value="P:phosphorelay signal transduction system"/>
    <property type="evidence" value="ECO:0007669"/>
    <property type="project" value="TreeGrafter"/>
</dbReference>
<organism evidence="11 12">
    <name type="scientific">Nocardia jinanensis</name>
    <dbReference type="NCBI Taxonomy" id="382504"/>
    <lineage>
        <taxon>Bacteria</taxon>
        <taxon>Bacillati</taxon>
        <taxon>Actinomycetota</taxon>
        <taxon>Actinomycetes</taxon>
        <taxon>Mycobacteriales</taxon>
        <taxon>Nocardiaceae</taxon>
        <taxon>Nocardia</taxon>
    </lineage>
</organism>
<protein>
    <recommendedName>
        <fullName evidence="2">histidine kinase</fullName>
        <ecNumber evidence="2">2.7.13.3</ecNumber>
    </recommendedName>
</protein>